<evidence type="ECO:0000313" key="1">
    <source>
        <dbReference type="EMBL" id="KAI9384963.1"/>
    </source>
</evidence>
<dbReference type="EMBL" id="CM009301">
    <property type="protein sequence ID" value="KAI9384963.1"/>
    <property type="molecule type" value="Genomic_DNA"/>
</dbReference>
<keyword evidence="2" id="KW-1185">Reference proteome</keyword>
<protein>
    <submittedName>
        <fullName evidence="1">Uncharacterized protein</fullName>
    </submittedName>
</protein>
<evidence type="ECO:0000313" key="2">
    <source>
        <dbReference type="Proteomes" id="UP000006729"/>
    </source>
</evidence>
<organism evidence="1 2">
    <name type="scientific">Populus trichocarpa</name>
    <name type="common">Western balsam poplar</name>
    <name type="synonym">Populus balsamifera subsp. trichocarpa</name>
    <dbReference type="NCBI Taxonomy" id="3694"/>
    <lineage>
        <taxon>Eukaryota</taxon>
        <taxon>Viridiplantae</taxon>
        <taxon>Streptophyta</taxon>
        <taxon>Embryophyta</taxon>
        <taxon>Tracheophyta</taxon>
        <taxon>Spermatophyta</taxon>
        <taxon>Magnoliopsida</taxon>
        <taxon>eudicotyledons</taxon>
        <taxon>Gunneridae</taxon>
        <taxon>Pentapetalae</taxon>
        <taxon>rosids</taxon>
        <taxon>fabids</taxon>
        <taxon>Malpighiales</taxon>
        <taxon>Salicaceae</taxon>
        <taxon>Saliceae</taxon>
        <taxon>Populus</taxon>
    </lineage>
</organism>
<accession>A0ACC0S7C2</accession>
<proteinExistence type="predicted"/>
<dbReference type="Proteomes" id="UP000006729">
    <property type="component" value="Chromosome 12"/>
</dbReference>
<comment type="caution">
    <text evidence="1">The sequence shown here is derived from an EMBL/GenBank/DDBJ whole genome shotgun (WGS) entry which is preliminary data.</text>
</comment>
<reference evidence="1 2" key="1">
    <citation type="journal article" date="2006" name="Science">
        <title>The genome of black cottonwood, Populus trichocarpa (Torr. &amp; Gray).</title>
        <authorList>
            <person name="Tuskan G.A."/>
            <person name="Difazio S."/>
            <person name="Jansson S."/>
            <person name="Bohlmann J."/>
            <person name="Grigoriev I."/>
            <person name="Hellsten U."/>
            <person name="Putnam N."/>
            <person name="Ralph S."/>
            <person name="Rombauts S."/>
            <person name="Salamov A."/>
            <person name="Schein J."/>
            <person name="Sterck L."/>
            <person name="Aerts A."/>
            <person name="Bhalerao R.R."/>
            <person name="Bhalerao R.P."/>
            <person name="Blaudez D."/>
            <person name="Boerjan W."/>
            <person name="Brun A."/>
            <person name="Brunner A."/>
            <person name="Busov V."/>
            <person name="Campbell M."/>
            <person name="Carlson J."/>
            <person name="Chalot M."/>
            <person name="Chapman J."/>
            <person name="Chen G.L."/>
            <person name="Cooper D."/>
            <person name="Coutinho P.M."/>
            <person name="Couturier J."/>
            <person name="Covert S."/>
            <person name="Cronk Q."/>
            <person name="Cunningham R."/>
            <person name="Davis J."/>
            <person name="Degroeve S."/>
            <person name="Dejardin A."/>
            <person name="Depamphilis C."/>
            <person name="Detter J."/>
            <person name="Dirks B."/>
            <person name="Dubchak I."/>
            <person name="Duplessis S."/>
            <person name="Ehlting J."/>
            <person name="Ellis B."/>
            <person name="Gendler K."/>
            <person name="Goodstein D."/>
            <person name="Gribskov M."/>
            <person name="Grimwood J."/>
            <person name="Groover A."/>
            <person name="Gunter L."/>
            <person name="Hamberger B."/>
            <person name="Heinze B."/>
            <person name="Helariutta Y."/>
            <person name="Henrissat B."/>
            <person name="Holligan D."/>
            <person name="Holt R."/>
            <person name="Huang W."/>
            <person name="Islam-Faridi N."/>
            <person name="Jones S."/>
            <person name="Jones-Rhoades M."/>
            <person name="Jorgensen R."/>
            <person name="Joshi C."/>
            <person name="Kangasjarvi J."/>
            <person name="Karlsson J."/>
            <person name="Kelleher C."/>
            <person name="Kirkpatrick R."/>
            <person name="Kirst M."/>
            <person name="Kohler A."/>
            <person name="Kalluri U."/>
            <person name="Larimer F."/>
            <person name="Leebens-Mack J."/>
            <person name="Leple J.C."/>
            <person name="Locascio P."/>
            <person name="Lou Y."/>
            <person name="Lucas S."/>
            <person name="Martin F."/>
            <person name="Montanini B."/>
            <person name="Napoli C."/>
            <person name="Nelson D.R."/>
            <person name="Nelson C."/>
            <person name="Nieminen K."/>
            <person name="Nilsson O."/>
            <person name="Pereda V."/>
            <person name="Peter G."/>
            <person name="Philippe R."/>
            <person name="Pilate G."/>
            <person name="Poliakov A."/>
            <person name="Razumovskaya J."/>
            <person name="Richardson P."/>
            <person name="Rinaldi C."/>
            <person name="Ritland K."/>
            <person name="Rouze P."/>
            <person name="Ryaboy D."/>
            <person name="Schmutz J."/>
            <person name="Schrader J."/>
            <person name="Segerman B."/>
            <person name="Shin H."/>
            <person name="Siddiqui A."/>
            <person name="Sterky F."/>
            <person name="Terry A."/>
            <person name="Tsai C.J."/>
            <person name="Uberbacher E."/>
            <person name="Unneberg P."/>
            <person name="Vahala J."/>
            <person name="Wall K."/>
            <person name="Wessler S."/>
            <person name="Yang G."/>
            <person name="Yin T."/>
            <person name="Douglas C."/>
            <person name="Marra M."/>
            <person name="Sandberg G."/>
            <person name="Van de Peer Y."/>
            <person name="Rokhsar D."/>
        </authorList>
    </citation>
    <scope>NUCLEOTIDE SEQUENCE [LARGE SCALE GENOMIC DNA]</scope>
    <source>
        <strain evidence="2">cv. Nisqually</strain>
    </source>
</reference>
<sequence length="1082" mass="121463">MFPFLLEFNYSPAPPSSFSRPGWGYDVFLSFRGEDTRKNFTDHLYTALLQAGIRTFRDDDELLRGEKISSQLPKAIQESKVSIVVFSKGYASSTWCLDELEEILDCRHTTGQIVLPVFYDIGPSDIRKQTGSFAEAFDRHEERFKEEMEKVQKWRKALVEAANLSGLDLHSVANGHESKFVQKIVQEVSSKLNPRYMNVATYPVGIDSQVKDIIAMLSVGTNEVRTVGIYGMPGIGKTAIAKAVFNQLCHKFEGSCFLLNIRKSSDQHNGLVQLQEQLLFDSLTGKIWFADVDAGINGIKSQFCRKRVLVILDDFDQSEQIHALVGERGWFGPGSRIVITTRDEHLLTQLEVVKKYPAKELNHEESLQLFSWHAFREPHPVTEYVELSKVLVDYVGGVPLALEVVGSYLFRRSIPQWTSAIEKLKKIPHHQIQRQLKTSFDDLDGDKLKDMFLDIACFFIGMDKDYVGKILDGRGFYPEIDINILRERSLLTVNSENKLQMHNLLRDMGREIIRQMDPNPGKRSRLWLHEDVMEVLGKCSGTEVVEGIMLDAQASKDAFLSTTSFAPTTSQASKDVVVSTTSFARMTSLQLLQFSGGQLRGHCEHVSEALIWLCWHKCSMRTLPHKFQLDSLVVLDMQHSEIRELWKETKCLNNLKVLDLSHSMFFVKTPNFSGLPSLETLILENCKRLADIHQSIGELKKLVFLNLKGCSSLKNLPESLPSTLETLNTTGCISLEKFPENLGNMQGLIEVQANETEVHHLPSSIGNLKKLKKLFVCGSGYVLESAMSSEKIVLKQQPFLPLSFSGLSSLTTLHVSNRHLSNSNTSINLGSLSSLQDLKLASNDFSELPAGIGHLPKLEKLDLSACRNLLFISEIPSSLRTLVALDCISLEKVSIQSKTAPDLLLSRCGKLAEIQGLESVENKPVIRMENCNNLSNNFKEILLQVLSKGKLPDIVLPGSDVPHWFIQYQRDRSSSTFRIPAISVGLIQGLIVWTVYADTGKDKLSSFSSLCSASIRKKNDNTELFYTRPYFGISSKDEDHSWVIYIPFSRIQGTIEGGDELEVSVKPGNGTTVRKCGAHLIF</sequence>
<name>A0ACC0S7C2_POPTR</name>
<gene>
    <name evidence="1" type="ORF">POPTR_012G135700v4</name>
</gene>